<evidence type="ECO:0000313" key="1">
    <source>
        <dbReference type="EMBL" id="KAK5970053.1"/>
    </source>
</evidence>
<organism evidence="1 2">
    <name type="scientific">Trichostrongylus colubriformis</name>
    <name type="common">Black scour worm</name>
    <dbReference type="NCBI Taxonomy" id="6319"/>
    <lineage>
        <taxon>Eukaryota</taxon>
        <taxon>Metazoa</taxon>
        <taxon>Ecdysozoa</taxon>
        <taxon>Nematoda</taxon>
        <taxon>Chromadorea</taxon>
        <taxon>Rhabditida</taxon>
        <taxon>Rhabditina</taxon>
        <taxon>Rhabditomorpha</taxon>
        <taxon>Strongyloidea</taxon>
        <taxon>Trichostrongylidae</taxon>
        <taxon>Trichostrongylus</taxon>
    </lineage>
</organism>
<sequence length="67" mass="8053">KCITTKQMENENETELEHWLINIARLDCKHPSAIDTSRVTSARNWERRENLRRSLKNEHISIQHEEL</sequence>
<dbReference type="AlphaFoldDB" id="A0AAN8IH61"/>
<comment type="caution">
    <text evidence="1">The sequence shown here is derived from an EMBL/GenBank/DDBJ whole genome shotgun (WGS) entry which is preliminary data.</text>
</comment>
<reference evidence="1 2" key="1">
    <citation type="submission" date="2019-10" db="EMBL/GenBank/DDBJ databases">
        <title>Assembly and Annotation for the nematode Trichostrongylus colubriformis.</title>
        <authorList>
            <person name="Martin J."/>
        </authorList>
    </citation>
    <scope>NUCLEOTIDE SEQUENCE [LARGE SCALE GENOMIC DNA]</scope>
    <source>
        <strain evidence="1">G859</strain>
        <tissue evidence="1">Whole worm</tissue>
    </source>
</reference>
<protein>
    <submittedName>
        <fullName evidence="1">Uncharacterized protein</fullName>
    </submittedName>
</protein>
<evidence type="ECO:0000313" key="2">
    <source>
        <dbReference type="Proteomes" id="UP001331761"/>
    </source>
</evidence>
<dbReference type="EMBL" id="WIXE01019394">
    <property type="protein sequence ID" value="KAK5970053.1"/>
    <property type="molecule type" value="Genomic_DNA"/>
</dbReference>
<feature type="non-terminal residue" evidence="1">
    <location>
        <position position="1"/>
    </location>
</feature>
<proteinExistence type="predicted"/>
<accession>A0AAN8IH61</accession>
<gene>
    <name evidence="1" type="ORF">GCK32_021507</name>
</gene>
<keyword evidence="2" id="KW-1185">Reference proteome</keyword>
<name>A0AAN8IH61_TRICO</name>
<dbReference type="Proteomes" id="UP001331761">
    <property type="component" value="Unassembled WGS sequence"/>
</dbReference>